<dbReference type="EMBL" id="VSRR010000343">
    <property type="protein sequence ID" value="MPC14315.1"/>
    <property type="molecule type" value="Genomic_DNA"/>
</dbReference>
<comment type="caution">
    <text evidence="1">The sequence shown here is derived from an EMBL/GenBank/DDBJ whole genome shotgun (WGS) entry which is preliminary data.</text>
</comment>
<evidence type="ECO:0000313" key="2">
    <source>
        <dbReference type="Proteomes" id="UP000324222"/>
    </source>
</evidence>
<keyword evidence="2" id="KW-1185">Reference proteome</keyword>
<proteinExistence type="predicted"/>
<name>A0A5B7CZ32_PORTR</name>
<dbReference type="AlphaFoldDB" id="A0A5B7CZ32"/>
<evidence type="ECO:0000313" key="1">
    <source>
        <dbReference type="EMBL" id="MPC14315.1"/>
    </source>
</evidence>
<organism evidence="1 2">
    <name type="scientific">Portunus trituberculatus</name>
    <name type="common">Swimming crab</name>
    <name type="synonym">Neptunus trituberculatus</name>
    <dbReference type="NCBI Taxonomy" id="210409"/>
    <lineage>
        <taxon>Eukaryota</taxon>
        <taxon>Metazoa</taxon>
        <taxon>Ecdysozoa</taxon>
        <taxon>Arthropoda</taxon>
        <taxon>Crustacea</taxon>
        <taxon>Multicrustacea</taxon>
        <taxon>Malacostraca</taxon>
        <taxon>Eumalacostraca</taxon>
        <taxon>Eucarida</taxon>
        <taxon>Decapoda</taxon>
        <taxon>Pleocyemata</taxon>
        <taxon>Brachyura</taxon>
        <taxon>Eubrachyura</taxon>
        <taxon>Portunoidea</taxon>
        <taxon>Portunidae</taxon>
        <taxon>Portuninae</taxon>
        <taxon>Portunus</taxon>
    </lineage>
</organism>
<dbReference type="Proteomes" id="UP000324222">
    <property type="component" value="Unassembled WGS sequence"/>
</dbReference>
<gene>
    <name evidence="1" type="ORF">E2C01_007079</name>
</gene>
<protein>
    <recommendedName>
        <fullName evidence="3">Endonuclease/exonuclease/phosphatase domain-containing protein</fullName>
    </recommendedName>
</protein>
<sequence>MKLICAVCLSPNSSDHSKLFDYLFSKVEHILYFYPFAEISILGDFIVQNQLWLSSPLTDHSGELAFNFTILHDLQQLVQHPTRIPDRLGDTPNILDLFLVL</sequence>
<accession>A0A5B7CZ32</accession>
<reference evidence="1 2" key="1">
    <citation type="submission" date="2019-05" db="EMBL/GenBank/DDBJ databases">
        <title>Another draft genome of Portunus trituberculatus and its Hox gene families provides insights of decapod evolution.</title>
        <authorList>
            <person name="Jeong J.-H."/>
            <person name="Song I."/>
            <person name="Kim S."/>
            <person name="Choi T."/>
            <person name="Kim D."/>
            <person name="Ryu S."/>
            <person name="Kim W."/>
        </authorList>
    </citation>
    <scope>NUCLEOTIDE SEQUENCE [LARGE SCALE GENOMIC DNA]</scope>
    <source>
        <tissue evidence="1">Muscle</tissue>
    </source>
</reference>
<evidence type="ECO:0008006" key="3">
    <source>
        <dbReference type="Google" id="ProtNLM"/>
    </source>
</evidence>